<evidence type="ECO:0000313" key="2">
    <source>
        <dbReference type="Proteomes" id="UP001054821"/>
    </source>
</evidence>
<evidence type="ECO:0000313" key="1">
    <source>
        <dbReference type="EMBL" id="KAI5344343.1"/>
    </source>
</evidence>
<dbReference type="Proteomes" id="UP001054821">
    <property type="component" value="Chromosome 2"/>
</dbReference>
<accession>A0AAD4WIW1</accession>
<gene>
    <name evidence="1" type="ORF">L3X38_012220</name>
</gene>
<proteinExistence type="predicted"/>
<name>A0AAD4WIW1_PRUDU</name>
<comment type="caution">
    <text evidence="1">The sequence shown here is derived from an EMBL/GenBank/DDBJ whole genome shotgun (WGS) entry which is preliminary data.</text>
</comment>
<protein>
    <submittedName>
        <fullName evidence="1">Uncharacterized protein</fullName>
    </submittedName>
</protein>
<dbReference type="EMBL" id="JAJFAZ020000002">
    <property type="protein sequence ID" value="KAI5344343.1"/>
    <property type="molecule type" value="Genomic_DNA"/>
</dbReference>
<sequence length="73" mass="8623">MKSKPPSLSSILSQTRAQKLGCFEQWLFVVFSDQFRLPQLRFSRDRKLRSRALEMELIVEPRYKVTPLDVLNP</sequence>
<reference evidence="1 2" key="1">
    <citation type="journal article" date="2022" name="G3 (Bethesda)">
        <title>Whole-genome sequence and methylome profiling of the almond [Prunus dulcis (Mill.) D.A. Webb] cultivar 'Nonpareil'.</title>
        <authorList>
            <person name="D'Amico-Willman K.M."/>
            <person name="Ouma W.Z."/>
            <person name="Meulia T."/>
            <person name="Sideli G.M."/>
            <person name="Gradziel T.M."/>
            <person name="Fresnedo-Ramirez J."/>
        </authorList>
    </citation>
    <scope>NUCLEOTIDE SEQUENCE [LARGE SCALE GENOMIC DNA]</scope>
    <source>
        <strain evidence="1">Clone GOH B32 T37-40</strain>
    </source>
</reference>
<dbReference type="AlphaFoldDB" id="A0AAD4WIW1"/>
<keyword evidence="2" id="KW-1185">Reference proteome</keyword>
<organism evidence="1 2">
    <name type="scientific">Prunus dulcis</name>
    <name type="common">Almond</name>
    <name type="synonym">Amygdalus dulcis</name>
    <dbReference type="NCBI Taxonomy" id="3755"/>
    <lineage>
        <taxon>Eukaryota</taxon>
        <taxon>Viridiplantae</taxon>
        <taxon>Streptophyta</taxon>
        <taxon>Embryophyta</taxon>
        <taxon>Tracheophyta</taxon>
        <taxon>Spermatophyta</taxon>
        <taxon>Magnoliopsida</taxon>
        <taxon>eudicotyledons</taxon>
        <taxon>Gunneridae</taxon>
        <taxon>Pentapetalae</taxon>
        <taxon>rosids</taxon>
        <taxon>fabids</taxon>
        <taxon>Rosales</taxon>
        <taxon>Rosaceae</taxon>
        <taxon>Amygdaloideae</taxon>
        <taxon>Amygdaleae</taxon>
        <taxon>Prunus</taxon>
    </lineage>
</organism>